<protein>
    <submittedName>
        <fullName evidence="1">Uncharacterized protein</fullName>
    </submittedName>
</protein>
<proteinExistence type="predicted"/>
<sequence>MSHHSQLESWRQTPQDKRLTISSIHVTAPAAGLRRIPAGYYVAVEIDGTIWRTVVKAEVPSSNVVQWDQIFLLWLSNSIFEDLCSLRI</sequence>
<reference evidence="1 2" key="1">
    <citation type="submission" date="2014-04" db="EMBL/GenBank/DDBJ databases">
        <authorList>
            <consortium name="DOE Joint Genome Institute"/>
            <person name="Kuo A."/>
            <person name="Ruytinx J."/>
            <person name="Rineau F."/>
            <person name="Colpaert J."/>
            <person name="Kohler A."/>
            <person name="Nagy L.G."/>
            <person name="Floudas D."/>
            <person name="Copeland A."/>
            <person name="Barry K.W."/>
            <person name="Cichocki N."/>
            <person name="Veneault-Fourrey C."/>
            <person name="LaButti K."/>
            <person name="Lindquist E.A."/>
            <person name="Lipzen A."/>
            <person name="Lundell T."/>
            <person name="Morin E."/>
            <person name="Murat C."/>
            <person name="Sun H."/>
            <person name="Tunlid A."/>
            <person name="Henrissat B."/>
            <person name="Grigoriev I.V."/>
            <person name="Hibbett D.S."/>
            <person name="Martin F."/>
            <person name="Nordberg H.P."/>
            <person name="Cantor M.N."/>
            <person name="Hua S.X."/>
        </authorList>
    </citation>
    <scope>NUCLEOTIDE SEQUENCE [LARGE SCALE GENOMIC DNA]</scope>
    <source>
        <strain evidence="1 2">UH-Slu-Lm8-n1</strain>
    </source>
</reference>
<gene>
    <name evidence="1" type="ORF">CY34DRAFT_382505</name>
</gene>
<name>A0A0C9ZM23_9AGAM</name>
<reference evidence="2" key="2">
    <citation type="submission" date="2015-01" db="EMBL/GenBank/DDBJ databases">
        <title>Evolutionary Origins and Diversification of the Mycorrhizal Mutualists.</title>
        <authorList>
            <consortium name="DOE Joint Genome Institute"/>
            <consortium name="Mycorrhizal Genomics Consortium"/>
            <person name="Kohler A."/>
            <person name="Kuo A."/>
            <person name="Nagy L.G."/>
            <person name="Floudas D."/>
            <person name="Copeland A."/>
            <person name="Barry K.W."/>
            <person name="Cichocki N."/>
            <person name="Veneault-Fourrey C."/>
            <person name="LaButti K."/>
            <person name="Lindquist E.A."/>
            <person name="Lipzen A."/>
            <person name="Lundell T."/>
            <person name="Morin E."/>
            <person name="Murat C."/>
            <person name="Riley R."/>
            <person name="Ohm R."/>
            <person name="Sun H."/>
            <person name="Tunlid A."/>
            <person name="Henrissat B."/>
            <person name="Grigoriev I.V."/>
            <person name="Hibbett D.S."/>
            <person name="Martin F."/>
        </authorList>
    </citation>
    <scope>NUCLEOTIDE SEQUENCE [LARGE SCALE GENOMIC DNA]</scope>
    <source>
        <strain evidence="2">UH-Slu-Lm8-n1</strain>
    </source>
</reference>
<organism evidence="1 2">
    <name type="scientific">Suillus luteus UH-Slu-Lm8-n1</name>
    <dbReference type="NCBI Taxonomy" id="930992"/>
    <lineage>
        <taxon>Eukaryota</taxon>
        <taxon>Fungi</taxon>
        <taxon>Dikarya</taxon>
        <taxon>Basidiomycota</taxon>
        <taxon>Agaricomycotina</taxon>
        <taxon>Agaricomycetes</taxon>
        <taxon>Agaricomycetidae</taxon>
        <taxon>Boletales</taxon>
        <taxon>Suillineae</taxon>
        <taxon>Suillaceae</taxon>
        <taxon>Suillus</taxon>
    </lineage>
</organism>
<accession>A0A0C9ZM23</accession>
<dbReference type="AlphaFoldDB" id="A0A0C9ZM23"/>
<keyword evidence="2" id="KW-1185">Reference proteome</keyword>
<evidence type="ECO:0000313" key="1">
    <source>
        <dbReference type="EMBL" id="KIK38630.1"/>
    </source>
</evidence>
<dbReference type="EMBL" id="KN835382">
    <property type="protein sequence ID" value="KIK38630.1"/>
    <property type="molecule type" value="Genomic_DNA"/>
</dbReference>
<dbReference type="Proteomes" id="UP000054485">
    <property type="component" value="Unassembled WGS sequence"/>
</dbReference>
<dbReference type="InParanoid" id="A0A0C9ZM23"/>
<dbReference type="OrthoDB" id="2692158at2759"/>
<evidence type="ECO:0000313" key="2">
    <source>
        <dbReference type="Proteomes" id="UP000054485"/>
    </source>
</evidence>
<dbReference type="HOGENOM" id="CLU_2470573_0_0_1"/>